<protein>
    <submittedName>
        <fullName evidence="3">Uncharacterized protein</fullName>
    </submittedName>
</protein>
<feature type="transmembrane region" description="Helical" evidence="2">
    <location>
        <begin position="57"/>
        <end position="74"/>
    </location>
</feature>
<dbReference type="EMBL" id="FNGW01000001">
    <property type="protein sequence ID" value="SDL22347.1"/>
    <property type="molecule type" value="Genomic_DNA"/>
</dbReference>
<organism evidence="3 4">
    <name type="scientific">Romboutsia lituseburensis DSM 797</name>
    <dbReference type="NCBI Taxonomy" id="1121325"/>
    <lineage>
        <taxon>Bacteria</taxon>
        <taxon>Bacillati</taxon>
        <taxon>Bacillota</taxon>
        <taxon>Clostridia</taxon>
        <taxon>Peptostreptococcales</taxon>
        <taxon>Peptostreptococcaceae</taxon>
        <taxon>Romboutsia</taxon>
    </lineage>
</organism>
<evidence type="ECO:0000313" key="3">
    <source>
        <dbReference type="EMBL" id="SDL22347.1"/>
    </source>
</evidence>
<keyword evidence="2" id="KW-0472">Membrane</keyword>
<sequence length="251" mass="29175">MKKLFKFLMMLLLISAAISLGLFVLWLLASGFVVSYLFKAKEKYDNMSDFFKEAKNIIAVILSVVLLIVVPITFKKASDEYDEKLRQQQKQEAILEEQKLKEQEEKKKEDERASILNAKSRFNKDQKNGKDIEDAGMLTEEEIEKHNITEDEIARFNKDREEAIKKYEEKELGKKYESLAKTYARESIISTIKKIRTINSEYSEDMTKFIVRGSYTGKNQYGADVRGGYEVEFDLSTGEMINIIIDKERVQ</sequence>
<gene>
    <name evidence="3" type="ORF">SAMN04515677_101172</name>
</gene>
<keyword evidence="2" id="KW-1133">Transmembrane helix</keyword>
<evidence type="ECO:0000313" key="4">
    <source>
        <dbReference type="Proteomes" id="UP000199068"/>
    </source>
</evidence>
<evidence type="ECO:0000256" key="2">
    <source>
        <dbReference type="SAM" id="Phobius"/>
    </source>
</evidence>
<dbReference type="STRING" id="1121325.SAMN04515677_101172"/>
<keyword evidence="4" id="KW-1185">Reference proteome</keyword>
<keyword evidence="1" id="KW-0175">Coiled coil</keyword>
<reference evidence="3 4" key="1">
    <citation type="submission" date="2016-10" db="EMBL/GenBank/DDBJ databases">
        <authorList>
            <person name="de Groot N.N."/>
        </authorList>
    </citation>
    <scope>NUCLEOTIDE SEQUENCE [LARGE SCALE GENOMIC DNA]</scope>
    <source>
        <strain evidence="3 4">DSM 797</strain>
    </source>
</reference>
<dbReference type="Proteomes" id="UP000199068">
    <property type="component" value="Unassembled WGS sequence"/>
</dbReference>
<evidence type="ECO:0000256" key="1">
    <source>
        <dbReference type="SAM" id="Coils"/>
    </source>
</evidence>
<dbReference type="AlphaFoldDB" id="A0A1G9IAV9"/>
<accession>A0A1G9IAV9</accession>
<feature type="transmembrane region" description="Helical" evidence="2">
    <location>
        <begin position="7"/>
        <end position="37"/>
    </location>
</feature>
<name>A0A1G9IAV9_9FIRM</name>
<feature type="coiled-coil region" evidence="1">
    <location>
        <begin position="78"/>
        <end position="121"/>
    </location>
</feature>
<dbReference type="RefSeq" id="WP_092721937.1">
    <property type="nucleotide sequence ID" value="NZ_FNGW01000001.1"/>
</dbReference>
<proteinExistence type="predicted"/>
<keyword evidence="2" id="KW-0812">Transmembrane</keyword>